<accession>A0ABD3RPJ5</accession>
<evidence type="ECO:0000313" key="2">
    <source>
        <dbReference type="EMBL" id="KAL3814087.1"/>
    </source>
</evidence>
<protein>
    <submittedName>
        <fullName evidence="2">Uncharacterized protein</fullName>
    </submittedName>
</protein>
<evidence type="ECO:0000313" key="3">
    <source>
        <dbReference type="Proteomes" id="UP001634393"/>
    </source>
</evidence>
<dbReference type="PANTHER" id="PTHR36388">
    <property type="entry name" value="OS02G0469000 PROTEIN"/>
    <property type="match status" value="1"/>
</dbReference>
<comment type="caution">
    <text evidence="2">The sequence shown here is derived from an EMBL/GenBank/DDBJ whole genome shotgun (WGS) entry which is preliminary data.</text>
</comment>
<feature type="region of interest" description="Disordered" evidence="1">
    <location>
        <begin position="1"/>
        <end position="20"/>
    </location>
</feature>
<dbReference type="PANTHER" id="PTHR36388:SF1">
    <property type="entry name" value="OS02G0469000 PROTEIN"/>
    <property type="match status" value="1"/>
</dbReference>
<dbReference type="EMBL" id="JBJXBP010000008">
    <property type="protein sequence ID" value="KAL3814087.1"/>
    <property type="molecule type" value="Genomic_DNA"/>
</dbReference>
<reference evidence="2 3" key="1">
    <citation type="submission" date="2024-12" db="EMBL/GenBank/DDBJ databases">
        <title>The unique morphological basis and parallel evolutionary history of personate flowers in Penstemon.</title>
        <authorList>
            <person name="Depatie T.H."/>
            <person name="Wessinger C.A."/>
        </authorList>
    </citation>
    <scope>NUCLEOTIDE SEQUENCE [LARGE SCALE GENOMIC DNA]</scope>
    <source>
        <strain evidence="2">WTNN_2</strain>
        <tissue evidence="2">Leaf</tissue>
    </source>
</reference>
<dbReference type="AlphaFoldDB" id="A0ABD3RPJ5"/>
<evidence type="ECO:0000256" key="1">
    <source>
        <dbReference type="SAM" id="MobiDB-lite"/>
    </source>
</evidence>
<sequence>MAVNDEITEHFVSTPGLDSTRSRLDGSVLTAEDIAWADSLLTKDPEPLDSGWNSFKDALFESINAQNDSSTSENDMIENPSSIVETVDLQDLDNTEAEEPKNERSLNFENADDFWSKYKKEDVFLPTYNEYLLDLESTDTSVDSVPLTYELSTEDIFKIWDLEIPPDEEDDLVKQFNKVLAGNAVEPDATKILKELKDVSLDDLVAGISDLSLSPT</sequence>
<keyword evidence="3" id="KW-1185">Reference proteome</keyword>
<organism evidence="2 3">
    <name type="scientific">Penstemon smallii</name>
    <dbReference type="NCBI Taxonomy" id="265156"/>
    <lineage>
        <taxon>Eukaryota</taxon>
        <taxon>Viridiplantae</taxon>
        <taxon>Streptophyta</taxon>
        <taxon>Embryophyta</taxon>
        <taxon>Tracheophyta</taxon>
        <taxon>Spermatophyta</taxon>
        <taxon>Magnoliopsida</taxon>
        <taxon>eudicotyledons</taxon>
        <taxon>Gunneridae</taxon>
        <taxon>Pentapetalae</taxon>
        <taxon>asterids</taxon>
        <taxon>lamiids</taxon>
        <taxon>Lamiales</taxon>
        <taxon>Plantaginaceae</taxon>
        <taxon>Cheloneae</taxon>
        <taxon>Penstemon</taxon>
    </lineage>
</organism>
<gene>
    <name evidence="2" type="ORF">ACJIZ3_015355</name>
</gene>
<name>A0ABD3RPJ5_9LAMI</name>
<dbReference type="Proteomes" id="UP001634393">
    <property type="component" value="Unassembled WGS sequence"/>
</dbReference>
<proteinExistence type="predicted"/>